<dbReference type="GO" id="GO:0046872">
    <property type="term" value="F:metal ion binding"/>
    <property type="evidence" value="ECO:0007669"/>
    <property type="project" value="UniProtKB-KW"/>
</dbReference>
<reference evidence="11 12" key="1">
    <citation type="submission" date="2024-11" db="EMBL/GenBank/DDBJ databases">
        <title>Chromosome-level genome assembly of the freshwater bivalve Anodonta woodiana.</title>
        <authorList>
            <person name="Chen X."/>
        </authorList>
    </citation>
    <scope>NUCLEOTIDE SEQUENCE [LARGE SCALE GENOMIC DNA]</scope>
    <source>
        <strain evidence="11">MN2024</strain>
        <tissue evidence="11">Gills</tissue>
    </source>
</reference>
<feature type="active site" evidence="8">
    <location>
        <position position="331"/>
    </location>
</feature>
<evidence type="ECO:0000256" key="2">
    <source>
        <dbReference type="ARBA" id="ARBA00022723"/>
    </source>
</evidence>
<dbReference type="AlphaFoldDB" id="A0ABD3UC93"/>
<evidence type="ECO:0000256" key="8">
    <source>
        <dbReference type="PROSITE-ProRule" id="PRU00276"/>
    </source>
</evidence>
<evidence type="ECO:0000256" key="1">
    <source>
        <dbReference type="ARBA" id="ARBA00022670"/>
    </source>
</evidence>
<feature type="non-terminal residue" evidence="11">
    <location>
        <position position="1"/>
    </location>
</feature>
<keyword evidence="3" id="KW-0378">Hydrolase</keyword>
<keyword evidence="6" id="KW-1015">Disulfide bond</keyword>
<evidence type="ECO:0000256" key="7">
    <source>
        <dbReference type="ARBA" id="ARBA00023180"/>
    </source>
</evidence>
<dbReference type="PROSITE" id="PS50215">
    <property type="entry name" value="ADAM_MEPRO"/>
    <property type="match status" value="1"/>
</dbReference>
<comment type="caution">
    <text evidence="8">Lacks conserved residue(s) required for the propagation of feature annotation.</text>
</comment>
<accession>A0ABD3UC93</accession>
<dbReference type="EMBL" id="JBJQND010000016">
    <property type="protein sequence ID" value="KAL3847129.1"/>
    <property type="molecule type" value="Genomic_DNA"/>
</dbReference>
<feature type="compositionally biased region" description="Low complexity" evidence="9">
    <location>
        <begin position="511"/>
        <end position="529"/>
    </location>
</feature>
<name>A0ABD3UC93_SINWO</name>
<evidence type="ECO:0000256" key="4">
    <source>
        <dbReference type="ARBA" id="ARBA00022833"/>
    </source>
</evidence>
<sequence length="566" mass="63671">TSGIVWLRDLNNDVHKRHIDLGFSEELRFILNTEKKSINLHLKENPHVRADTDIYVIKEMHDGTKRAVKEPFTDNLESKHYHDIENGAVFTVRCSMRARGPCARTLEGILRIGDKYFHIAPVSDVNKVDSFDLNREYQDTPHLIREEMEIGEDIRLKNDVIKLIDPKDESVKKSSFVNLQRSPDNLNVGESHVGKNKRATTVYGVELLIAVDPPVWEKFYALAGNDTENANTRVREYVAQVITGNTTTGPYTTATPYKKNGWWSIDDHYYLPEFNDWVVNTPGLPSMSDEIDVAIMLSGCAAYIGSACNNNAVSLVQELGYFSTIYVVCHELAHSLGADDDQRVGCPEGNIMGMYFPDLVHGFSHKQWEFSECSIAYFDNYLSKQSCVKDKATFIEDYDNYNTNYPGQMYNAEQQCKIAYGLDSYRCNVPELEKICVSLSCYNPRYGMCDTNVAADGTQCGTGNMWCIEGQCVSKPSEVTTPNPTTTTVKGKKTHFPKSKTTTVKGKKTPTPKSTTTTTVQGTTIPSSTKDPSCKDSDACKKVYTIYKRKKRFCSDVGEVCCEMCK</sequence>
<dbReference type="Gene3D" id="3.40.1620.60">
    <property type="match status" value="1"/>
</dbReference>
<dbReference type="Proteomes" id="UP001634394">
    <property type="component" value="Unassembled WGS sequence"/>
</dbReference>
<protein>
    <recommendedName>
        <fullName evidence="10">Peptidase M12B domain-containing protein</fullName>
    </recommendedName>
</protein>
<keyword evidence="12" id="KW-1185">Reference proteome</keyword>
<keyword evidence="7" id="KW-0325">Glycoprotein</keyword>
<feature type="non-terminal residue" evidence="11">
    <location>
        <position position="566"/>
    </location>
</feature>
<keyword evidence="4" id="KW-0862">Zinc</keyword>
<dbReference type="GO" id="GO:0008237">
    <property type="term" value="F:metallopeptidase activity"/>
    <property type="evidence" value="ECO:0007669"/>
    <property type="project" value="UniProtKB-KW"/>
</dbReference>
<feature type="region of interest" description="Disordered" evidence="9">
    <location>
        <begin position="483"/>
        <end position="532"/>
    </location>
</feature>
<proteinExistence type="predicted"/>
<evidence type="ECO:0000313" key="11">
    <source>
        <dbReference type="EMBL" id="KAL3847129.1"/>
    </source>
</evidence>
<evidence type="ECO:0000256" key="5">
    <source>
        <dbReference type="ARBA" id="ARBA00023049"/>
    </source>
</evidence>
<dbReference type="InterPro" id="IPR041645">
    <property type="entry name" value="ADAMTS_CR_2"/>
</dbReference>
<keyword evidence="1" id="KW-0645">Protease</keyword>
<dbReference type="InterPro" id="IPR024079">
    <property type="entry name" value="MetalloPept_cat_dom_sf"/>
</dbReference>
<keyword evidence="5" id="KW-0482">Metalloprotease</keyword>
<evidence type="ECO:0000256" key="9">
    <source>
        <dbReference type="SAM" id="MobiDB-lite"/>
    </source>
</evidence>
<feature type="domain" description="Peptidase M12B" evidence="10">
    <location>
        <begin position="301"/>
        <end position="386"/>
    </location>
</feature>
<evidence type="ECO:0000313" key="12">
    <source>
        <dbReference type="Proteomes" id="UP001634394"/>
    </source>
</evidence>
<comment type="caution">
    <text evidence="11">The sequence shown here is derived from an EMBL/GenBank/DDBJ whole genome shotgun (WGS) entry which is preliminary data.</text>
</comment>
<dbReference type="Gene3D" id="3.40.390.10">
    <property type="entry name" value="Collagenase (Catalytic Domain)"/>
    <property type="match status" value="1"/>
</dbReference>
<evidence type="ECO:0000256" key="6">
    <source>
        <dbReference type="ARBA" id="ARBA00023157"/>
    </source>
</evidence>
<keyword evidence="2" id="KW-0479">Metal-binding</keyword>
<dbReference type="SUPFAM" id="SSF55486">
    <property type="entry name" value="Metalloproteases ('zincins'), catalytic domain"/>
    <property type="match status" value="1"/>
</dbReference>
<evidence type="ECO:0000256" key="3">
    <source>
        <dbReference type="ARBA" id="ARBA00022801"/>
    </source>
</evidence>
<dbReference type="Pfam" id="PF01421">
    <property type="entry name" value="Reprolysin"/>
    <property type="match status" value="1"/>
</dbReference>
<dbReference type="Pfam" id="PF17771">
    <property type="entry name" value="ADAMTS_CR_2"/>
    <property type="match status" value="1"/>
</dbReference>
<dbReference type="GO" id="GO:0006508">
    <property type="term" value="P:proteolysis"/>
    <property type="evidence" value="ECO:0007669"/>
    <property type="project" value="UniProtKB-KW"/>
</dbReference>
<gene>
    <name evidence="11" type="ORF">ACJMK2_018059</name>
</gene>
<dbReference type="InterPro" id="IPR001590">
    <property type="entry name" value="Peptidase_M12B"/>
</dbReference>
<evidence type="ECO:0000259" key="10">
    <source>
        <dbReference type="PROSITE" id="PS50215"/>
    </source>
</evidence>
<organism evidence="11 12">
    <name type="scientific">Sinanodonta woodiana</name>
    <name type="common">Chinese pond mussel</name>
    <name type="synonym">Anodonta woodiana</name>
    <dbReference type="NCBI Taxonomy" id="1069815"/>
    <lineage>
        <taxon>Eukaryota</taxon>
        <taxon>Metazoa</taxon>
        <taxon>Spiralia</taxon>
        <taxon>Lophotrochozoa</taxon>
        <taxon>Mollusca</taxon>
        <taxon>Bivalvia</taxon>
        <taxon>Autobranchia</taxon>
        <taxon>Heteroconchia</taxon>
        <taxon>Palaeoheterodonta</taxon>
        <taxon>Unionida</taxon>
        <taxon>Unionoidea</taxon>
        <taxon>Unionidae</taxon>
        <taxon>Unioninae</taxon>
        <taxon>Sinanodonta</taxon>
    </lineage>
</organism>